<organism evidence="2 3">
    <name type="scientific">Elliptochloris bilobata</name>
    <dbReference type="NCBI Taxonomy" id="381761"/>
    <lineage>
        <taxon>Eukaryota</taxon>
        <taxon>Viridiplantae</taxon>
        <taxon>Chlorophyta</taxon>
        <taxon>core chlorophytes</taxon>
        <taxon>Trebouxiophyceae</taxon>
        <taxon>Trebouxiophyceae incertae sedis</taxon>
        <taxon>Elliptochloris clade</taxon>
        <taxon>Elliptochloris</taxon>
    </lineage>
</organism>
<name>A0AAW1QV65_9CHLO</name>
<dbReference type="PANTHER" id="PTHR35321">
    <property type="entry name" value="OS02G0753200 PROTEIN"/>
    <property type="match status" value="1"/>
</dbReference>
<dbReference type="PANTHER" id="PTHR35321:SF1">
    <property type="entry name" value="OS02G0753200 PROTEIN"/>
    <property type="match status" value="1"/>
</dbReference>
<dbReference type="AlphaFoldDB" id="A0AAW1QV65"/>
<dbReference type="InterPro" id="IPR040306">
    <property type="entry name" value="Os02g0753200-like"/>
</dbReference>
<sequence>MLAGLAEYNSDGEPERNGNGAQPGLEADSDDDSYFVGSDSNSEDSAVRRRCDAERRLFDCEEALSASAELPDPLAVLCAATQRPRFLDPEATRPLAEPVHRRRPPRPAAEPAERLEGGQKRAPGEWDIASMAPLLKGAEEAKPGVISAPAKRYRTDERVGSSAVTAAQVAMLGGEWDGDRGNEAPGSAVLRGPVPLKTVAAKASKPSKAMDVADFVNKGGGALLPRKQQERRDKEKRKRLAGQSAIGSWKSETEMQLRQLYDS</sequence>
<gene>
    <name evidence="2" type="ORF">WJX81_002884</name>
</gene>
<feature type="region of interest" description="Disordered" evidence="1">
    <location>
        <begin position="1"/>
        <end position="49"/>
    </location>
</feature>
<comment type="caution">
    <text evidence="2">The sequence shown here is derived from an EMBL/GenBank/DDBJ whole genome shotgun (WGS) entry which is preliminary data.</text>
</comment>
<feature type="compositionally biased region" description="Basic and acidic residues" evidence="1">
    <location>
        <begin position="111"/>
        <end position="124"/>
    </location>
</feature>
<dbReference type="Proteomes" id="UP001445335">
    <property type="component" value="Unassembled WGS sequence"/>
</dbReference>
<evidence type="ECO:0000313" key="2">
    <source>
        <dbReference type="EMBL" id="KAK9825357.1"/>
    </source>
</evidence>
<evidence type="ECO:0000256" key="1">
    <source>
        <dbReference type="SAM" id="MobiDB-lite"/>
    </source>
</evidence>
<reference evidence="2 3" key="1">
    <citation type="journal article" date="2024" name="Nat. Commun.">
        <title>Phylogenomics reveals the evolutionary origins of lichenization in chlorophyte algae.</title>
        <authorList>
            <person name="Puginier C."/>
            <person name="Libourel C."/>
            <person name="Otte J."/>
            <person name="Skaloud P."/>
            <person name="Haon M."/>
            <person name="Grisel S."/>
            <person name="Petersen M."/>
            <person name="Berrin J.G."/>
            <person name="Delaux P.M."/>
            <person name="Dal Grande F."/>
            <person name="Keller J."/>
        </authorList>
    </citation>
    <scope>NUCLEOTIDE SEQUENCE [LARGE SCALE GENOMIC DNA]</scope>
    <source>
        <strain evidence="2 3">SAG 245.80</strain>
    </source>
</reference>
<feature type="region of interest" description="Disordered" evidence="1">
    <location>
        <begin position="85"/>
        <end position="126"/>
    </location>
</feature>
<protein>
    <submittedName>
        <fullName evidence="2">Uncharacterized protein</fullName>
    </submittedName>
</protein>
<dbReference type="EMBL" id="JALJOU010000075">
    <property type="protein sequence ID" value="KAK9825357.1"/>
    <property type="molecule type" value="Genomic_DNA"/>
</dbReference>
<keyword evidence="3" id="KW-1185">Reference proteome</keyword>
<accession>A0AAW1QV65</accession>
<evidence type="ECO:0000313" key="3">
    <source>
        <dbReference type="Proteomes" id="UP001445335"/>
    </source>
</evidence>
<proteinExistence type="predicted"/>
<feature type="region of interest" description="Disordered" evidence="1">
    <location>
        <begin position="218"/>
        <end position="248"/>
    </location>
</feature>